<feature type="region of interest" description="Disordered" evidence="1">
    <location>
        <begin position="96"/>
        <end position="178"/>
    </location>
</feature>
<protein>
    <submittedName>
        <fullName evidence="2">Uncharacterized protein</fullName>
    </submittedName>
</protein>
<dbReference type="RefSeq" id="XP_069302407.1">
    <property type="nucleotide sequence ID" value="XM_069456231.1"/>
</dbReference>
<keyword evidence="3" id="KW-1185">Reference proteome</keyword>
<evidence type="ECO:0000256" key="1">
    <source>
        <dbReference type="SAM" id="MobiDB-lite"/>
    </source>
</evidence>
<accession>A0ABR3U621</accession>
<evidence type="ECO:0000313" key="3">
    <source>
        <dbReference type="Proteomes" id="UP001578633"/>
    </source>
</evidence>
<feature type="region of interest" description="Disordered" evidence="1">
    <location>
        <begin position="42"/>
        <end position="82"/>
    </location>
</feature>
<reference evidence="2 3" key="1">
    <citation type="submission" date="2024-09" db="EMBL/GenBank/DDBJ databases">
        <title>T2T genomes of carrot and Alternaria dauci and their utility for understanding host-pathogen interaction during carrot leaf blight disease.</title>
        <authorList>
            <person name="Liu W."/>
            <person name="Xu S."/>
            <person name="Ou C."/>
            <person name="Liu X."/>
            <person name="Zhuang F."/>
            <person name="Deng X.W."/>
        </authorList>
    </citation>
    <scope>NUCLEOTIDE SEQUENCE [LARGE SCALE GENOMIC DNA]</scope>
    <source>
        <strain evidence="2 3">A2016</strain>
    </source>
</reference>
<feature type="compositionally biased region" description="Polar residues" evidence="1">
    <location>
        <begin position="157"/>
        <end position="178"/>
    </location>
</feature>
<dbReference type="EMBL" id="JBHGVX010000010">
    <property type="protein sequence ID" value="KAL1791823.1"/>
    <property type="molecule type" value="Genomic_DNA"/>
</dbReference>
<dbReference type="Proteomes" id="UP001578633">
    <property type="component" value="Chromosome 10"/>
</dbReference>
<dbReference type="GeneID" id="96089896"/>
<organism evidence="2 3">
    <name type="scientific">Alternaria dauci</name>
    <dbReference type="NCBI Taxonomy" id="48095"/>
    <lineage>
        <taxon>Eukaryota</taxon>
        <taxon>Fungi</taxon>
        <taxon>Dikarya</taxon>
        <taxon>Ascomycota</taxon>
        <taxon>Pezizomycotina</taxon>
        <taxon>Dothideomycetes</taxon>
        <taxon>Pleosporomycetidae</taxon>
        <taxon>Pleosporales</taxon>
        <taxon>Pleosporineae</taxon>
        <taxon>Pleosporaceae</taxon>
        <taxon>Alternaria</taxon>
        <taxon>Alternaria sect. Porri</taxon>
    </lineage>
</organism>
<gene>
    <name evidence="2" type="ORF">ACET3X_009574</name>
</gene>
<proteinExistence type="predicted"/>
<evidence type="ECO:0000313" key="2">
    <source>
        <dbReference type="EMBL" id="KAL1791823.1"/>
    </source>
</evidence>
<sequence length="259" mass="28032">MTAPPAARPLFSAAHSMPFAYPSPTSTIASDTSYLHYNVMSPPQIFNEPTRSRKSTSSSPKAQSAGSGGFQWITGNKPDDFKTKHVMQTVRQTAMGSYLKGARNQPSNKSRSNSEASDKSESGAGDQGATKARPTKTPKGKGKSDSDKKSPVLAKRPQSNSSGQGTSDPDSQVARQSTLSRRSIVVPIMEDMRGYYPFDLYPVPELVSLGKSLDPFGTMFQSRDARVNVEGLKFKCASYFGTEGLGSVWRTTILWQSVS</sequence>
<comment type="caution">
    <text evidence="2">The sequence shown here is derived from an EMBL/GenBank/DDBJ whole genome shotgun (WGS) entry which is preliminary data.</text>
</comment>
<feature type="compositionally biased region" description="Polar residues" evidence="1">
    <location>
        <begin position="104"/>
        <end position="115"/>
    </location>
</feature>
<name>A0ABR3U621_9PLEO</name>
<feature type="compositionally biased region" description="Low complexity" evidence="1">
    <location>
        <begin position="55"/>
        <end position="65"/>
    </location>
</feature>